<dbReference type="PROSITE" id="PS50082">
    <property type="entry name" value="WD_REPEATS_2"/>
    <property type="match status" value="1"/>
</dbReference>
<evidence type="ECO:0000313" key="7">
    <source>
        <dbReference type="EnsemblMetazoa" id="XP_008204988"/>
    </source>
</evidence>
<dbReference type="InParanoid" id="A0A7M7H2M7"/>
<dbReference type="Gene3D" id="2.130.10.10">
    <property type="entry name" value="YVTN repeat-like/Quinoprotein amine dehydrogenase"/>
    <property type="match status" value="1"/>
</dbReference>
<reference evidence="7" key="1">
    <citation type="submission" date="2021-01" db="UniProtKB">
        <authorList>
            <consortium name="EnsemblMetazoa"/>
        </authorList>
    </citation>
    <scope>IDENTIFICATION</scope>
</reference>
<dbReference type="InterPro" id="IPR052416">
    <property type="entry name" value="GTF3C_component"/>
</dbReference>
<feature type="region of interest" description="Disordered" evidence="5">
    <location>
        <begin position="2169"/>
        <end position="2325"/>
    </location>
</feature>
<evidence type="ECO:0000256" key="3">
    <source>
        <dbReference type="ARBA" id="ARBA00023242"/>
    </source>
</evidence>
<feature type="region of interest" description="Disordered" evidence="5">
    <location>
        <begin position="1454"/>
        <end position="1482"/>
    </location>
</feature>
<evidence type="ECO:0000313" key="8">
    <source>
        <dbReference type="Proteomes" id="UP000002358"/>
    </source>
</evidence>
<proteinExistence type="predicted"/>
<evidence type="ECO:0000256" key="4">
    <source>
        <dbReference type="PROSITE-ProRule" id="PRU00221"/>
    </source>
</evidence>
<feature type="compositionally biased region" description="Basic and acidic residues" evidence="5">
    <location>
        <begin position="2217"/>
        <end position="2229"/>
    </location>
</feature>
<dbReference type="SMART" id="SM00355">
    <property type="entry name" value="ZnF_C2H2"/>
    <property type="match status" value="3"/>
</dbReference>
<feature type="compositionally biased region" description="Polar residues" evidence="5">
    <location>
        <begin position="2280"/>
        <end position="2309"/>
    </location>
</feature>
<feature type="domain" description="C2H2-type" evidence="6">
    <location>
        <begin position="2620"/>
        <end position="2641"/>
    </location>
</feature>
<evidence type="ECO:0000256" key="5">
    <source>
        <dbReference type="SAM" id="MobiDB-lite"/>
    </source>
</evidence>
<feature type="compositionally biased region" description="Polar residues" evidence="5">
    <location>
        <begin position="841"/>
        <end position="859"/>
    </location>
</feature>
<dbReference type="OrthoDB" id="4703at2759"/>
<feature type="region of interest" description="Disordered" evidence="5">
    <location>
        <begin position="1"/>
        <end position="20"/>
    </location>
</feature>
<dbReference type="InterPro" id="IPR013087">
    <property type="entry name" value="Znf_C2H2_type"/>
</dbReference>
<dbReference type="InterPro" id="IPR001680">
    <property type="entry name" value="WD40_rpt"/>
</dbReference>
<feature type="region of interest" description="Disordered" evidence="5">
    <location>
        <begin position="2436"/>
        <end position="2512"/>
    </location>
</feature>
<dbReference type="Proteomes" id="UP000002358">
    <property type="component" value="Chromosome 2"/>
</dbReference>
<dbReference type="RefSeq" id="XP_008204988.2">
    <property type="nucleotide sequence ID" value="XM_008206766.4"/>
</dbReference>
<feature type="region of interest" description="Disordered" evidence="5">
    <location>
        <begin position="1998"/>
        <end position="2017"/>
    </location>
</feature>
<feature type="region of interest" description="Disordered" evidence="5">
    <location>
        <begin position="1398"/>
        <end position="1438"/>
    </location>
</feature>
<dbReference type="SMR" id="A0A7M7H2M7"/>
<dbReference type="GO" id="GO:0006383">
    <property type="term" value="P:transcription by RNA polymerase III"/>
    <property type="evidence" value="ECO:0007669"/>
    <property type="project" value="TreeGrafter"/>
</dbReference>
<feature type="compositionally biased region" description="Basic and acidic residues" evidence="5">
    <location>
        <begin position="3330"/>
        <end position="3349"/>
    </location>
</feature>
<dbReference type="FunCoup" id="A0A7M7H2M7">
    <property type="interactions" value="1"/>
</dbReference>
<keyword evidence="3" id="KW-0539">Nucleus</keyword>
<feature type="compositionally biased region" description="Acidic residues" evidence="5">
    <location>
        <begin position="2440"/>
        <end position="2457"/>
    </location>
</feature>
<feature type="region of interest" description="Disordered" evidence="5">
    <location>
        <begin position="672"/>
        <end position="707"/>
    </location>
</feature>
<feature type="region of interest" description="Disordered" evidence="5">
    <location>
        <begin position="3330"/>
        <end position="3352"/>
    </location>
</feature>
<feature type="region of interest" description="Disordered" evidence="5">
    <location>
        <begin position="68"/>
        <end position="88"/>
    </location>
</feature>
<dbReference type="GO" id="GO:0000127">
    <property type="term" value="C:transcription factor TFIIIC complex"/>
    <property type="evidence" value="ECO:0007669"/>
    <property type="project" value="TreeGrafter"/>
</dbReference>
<keyword evidence="8" id="KW-1185">Reference proteome</keyword>
<feature type="compositionally biased region" description="Basic residues" evidence="5">
    <location>
        <begin position="2462"/>
        <end position="2489"/>
    </location>
</feature>
<evidence type="ECO:0000256" key="1">
    <source>
        <dbReference type="ARBA" id="ARBA00004123"/>
    </source>
</evidence>
<keyword evidence="4" id="KW-0853">WD repeat</keyword>
<name>A0A7M7H2M7_NASVI</name>
<protein>
    <recommendedName>
        <fullName evidence="6">C2H2-type domain-containing protein</fullName>
    </recommendedName>
</protein>
<dbReference type="InterPro" id="IPR015943">
    <property type="entry name" value="WD40/YVTN_repeat-like_dom_sf"/>
</dbReference>
<evidence type="ECO:0000259" key="6">
    <source>
        <dbReference type="SMART" id="SM00355"/>
    </source>
</evidence>
<evidence type="ECO:0000256" key="2">
    <source>
        <dbReference type="ARBA" id="ARBA00023163"/>
    </source>
</evidence>
<feature type="compositionally biased region" description="Basic residues" evidence="5">
    <location>
        <begin position="2182"/>
        <end position="2194"/>
    </location>
</feature>
<feature type="compositionally biased region" description="Basic and acidic residues" evidence="5">
    <location>
        <begin position="1454"/>
        <end position="1464"/>
    </location>
</feature>
<comment type="subcellular location">
    <subcellularLocation>
        <location evidence="1">Nucleus</location>
    </subcellularLocation>
</comment>
<accession>A0A7M7H2M7</accession>
<dbReference type="KEGG" id="nvi:100678081"/>
<feature type="region of interest" description="Disordered" evidence="5">
    <location>
        <begin position="2794"/>
        <end position="2819"/>
    </location>
</feature>
<dbReference type="SMART" id="SM00320">
    <property type="entry name" value="WD40"/>
    <property type="match status" value="4"/>
</dbReference>
<feature type="compositionally biased region" description="Low complexity" evidence="5">
    <location>
        <begin position="2798"/>
        <end position="2812"/>
    </location>
</feature>
<feature type="compositionally biased region" description="Basic and acidic residues" evidence="5">
    <location>
        <begin position="688"/>
        <end position="707"/>
    </location>
</feature>
<dbReference type="Pfam" id="PF00400">
    <property type="entry name" value="WD40"/>
    <property type="match status" value="1"/>
</dbReference>
<keyword evidence="2" id="KW-0804">Transcription</keyword>
<dbReference type="PANTHER" id="PTHR15052">
    <property type="entry name" value="RNA POLYMERASE III TRANSCRIPTION INITIATION FACTOR COMPLEX SUBUNIT"/>
    <property type="match status" value="1"/>
</dbReference>
<feature type="region of interest" description="Disordered" evidence="5">
    <location>
        <begin position="835"/>
        <end position="871"/>
    </location>
</feature>
<sequence>MDNKKVLPNPLKNATKNDEARQTQVFVLPPELLKGLLLQNKIPKINDPKKLVSVIASKPTNIGKQEKKVDQSSNNLDTINNETNKIEKKNDETVKKSVEKLLANEAKQIETKSPVNKKKNQKSIKKVKKSAIDVDLTKQIKSSDESKSVQENIDSVKKTSDRIRKTTKISKQSKVVKRSNEKQNIASETCNKEHEVSNILSVENNTEIVSEVVNESSVEKLVCLDYSEIEFNKIENNATQNSIILSHSKEEKEEKNIDETSMQTENPNLEITNVSLTLRSRRRISKNSKEYKIANAVEPESVVIDKQEVASSSKHESLLDNNVMLVSNAQVCPKSDIITVIQSNLETFDESNSTESNQASCSEQKRIIKIAKPCVNNTSNVNDKTVNNVVGDADDLSTQSCIKPTNEENNVELKLEKEQVNIDKNEKFNFEVPDRSTNTIDENQARLFRRKRIPRIPNLSGILKTSTGKQELDGKEKVDVDTINLPAENSLESPIAITDTSLSDNLTCLKFDKPSEVIHQTVQNNETITTNTMLDKEKINTNTTCVEAEQPILEKDEFSKSVDMNPTRYSNRKRTSEISDPKKVVNAVNDESKTDTASLNQDRKLLINELPQKNCSNTIIEKYKKLCTEKMVDANSTLKVDSDKTNILQSSTDIGNFNFNVFDESLINENQTRHSRRRRISKVPNLTKVDKVSNDKSKTTDRSKKETNINDIPVQNSIESQAEETTIALSKEIVCSNGSTEVKNKIIQDSLPIMTNSSIETSEVTLDEAPVESIVSNLKFPNKLSDLEVVEPIRNSTRISETSQQDKCDDFSKNLDKQETFNQYKNCSLLDDISNSDESNKSTSEIQYEPSNSTVSQSKYPRRKRIARVPKPSIITNTRKNKQSTTNNIENETQIINNQQTVNDIDTKIVEKSSLENVTSLDSNEYGENNSNIVQSATVLSSDPNFQTDCTKIDSTSSRTDTTITINNQSTESCIDMEMVEKPISENMAFLDLNELGEVNSNIVQSITELSSNSNFQTECVKIDRVCQKNDITINDLPTENCIDTEASLEDIDSLDLNKYDNIKKNVFQNIGELPSPSNIVKENSKSDTVPENIEESNFEISNKSLDATNEELIMAGDKLTHTFDTFDQNIIVEQISEQKDKSTNVSEIPNDQNLFNLSNSVKHENCQENLAFENEYEEIEIIEEIEYIIEEVLEEECTEPSNDIIVYDTMDSVDCELEKSPIKNNPLVPSYENDQVGNLNHSINTEVNYINENVSTEQESPIKILPNNAIDSELSDSNKNILSKKESPIKNLPLVTSSENIEVTSPNTSIDLELNSSNEIVLVKKENEKVNVYVNKRKIQSETLSNENHESQNSSIEVKNTTHVMNLDESEESIAKFTDPSSHDTLVPILTARRYSARSCKRNSITAQQEQKKEPKARNRSKSTNQVNNNKSNAIGMRTRNASVTINSNSLKECKNEDGKMPKESSVPPKAFKQGKTQKNVSRNTQALVEDGTVTTTRTKSRRGKAMHMIEQKTEVDNTAEDKKEMHHNDSKNVSHENHTEKLGISSIGSNIVTNEADINLTYINDEEDVTIDLKEILDSIAIADSQDEDDSLLFFQNCKIGDEETKLIEENLNKDNHIETICNYNFSTTTDKVHTEGFQLKESNKSHNDEIEKITQGKVDLENDTTIQLGKKTINDTDTNASKIDNSIIQKAKQTNFNNSSEEKKNEMISEELSEITKEVFDTIENPKPINIEFNANLCKLTDNNKLSLHIASASIFDSKDKLDYVSQISETNNSPKSHESIKIETYSKFNTEKNFAENKESDNDSVDDNYESVNIAFENYDCSSISSPDDSNEITTEGTLPVKNSSVLEKTNASQNKVEDDKFSFQEKIEKSQSCTENQPNEAIISNVQIEQLGLVTPTSYNQEKNLGIKDSKVVKLTSLWKTNNQSLKSANNNNADSQSKLVTSPENVLFSRETKKDIKRNLKQTSLDSFIIKKTKESTSKLFSTTEKISEKITETSSDLTSESGVSFGRMENTHQDSKTKIQVFGDDNNSQEVYENTIALTEEANIKSDNCEIQTQENFTQINTSTACITEKVETMTCLILKSDNNVRNLITDLNNSTIISEEDKKFSSEKLGIVVSVDKVKHKNNLLLESDSAIENTMMISEKSSIVIQANMACAKIEDKNEEIKDEPSISPITSQKKRIGRPPKSAKKVIEKKPVADDIPTTGKNLLEGDNAHDEEKSLEMKGRKKRSCQLSLLQEPRRSTRHKTDDNSKEVLNSSIKQRRPNRRSTKDVVESQISEENTDISVNNNKDQNINKLISENTENQVKKRKGRQRKSKLDKSTIFNDQEKHFVMKNEDEGDSSITLKTFEQPSQSTCLVLNTQDITNEIDAKSTNCNTSAEININDSTVLTENNATDTVLNVTRKRKRSTTNVIVQKDDEIVSVKDSIADHNTTAIEEENDEKETSDDSDADEIVIPVKRRKGPLGPYRKRRKGKTRRGRPRGVQRKSVCDNDYVPHHSHLNRTPKKETPKIDSFAELSMKKIVTCGKCDVEIVKSQWAHHNLMTHNNTGWLKGSAKPDYENDEKLFRKVINLAHKKRKKTLVCEQCKVIKRSVAGYLSHLTFCGKSEEEMQALMVTCPVCQAVTKPSSVEYHERMHRLEAEAKERMPEIDAENIDFGPRGKRKAAEKAVSKISEFTALVKEDKENSGPSDKKLKMNANLKKVIQKPQLEKRIPSTSINKWRKDLASGQNATCSQIGCQFTSNSFDEIKTHYSTCNFTPRENYLCKICRFQSSTHKEIVDHALEKHSVDDEDANLSLSDAESSSSDNSSDNEDINKSQPQAVMRKFYYKESSEISNKLFKFIFKDGTCHTKFSKTYFGSFQWTLEFEREHYKLSLFEEYAPNNFELLNSREAYSYLPEVEQSMPMMIIKTGDNNEIQPEWKTWKRFEGQCCGDNPTFFVGGPVWALAWLPIPTSLSLSEELSQFIAVSTHPTMDATYSVGESYSGKNIIQIWDVGNLDHKSISRYTPKLAYAITHEGGTVWCLEWCPSGCYQHEDLPGCIESNTPNKMGLLAAGCTDGCVRIYSLVFPEDIAKENSENIENSDKYPIYNTEPALILVVNKDMYDKQKQNWQVTKLSWSKEKNHNIIAAGFSNGYVALWNLALKSPLLKSKKGNTVYLHPYRHFFAHHHTISMVHLIPQDNKRFLATASLDRLYKLWDLEDVTNPKNSFKKSFVTDGAWLNHWCSAFVTYDDALSMGHNYSYCLPLRDYTYKYFNIFPTNSPSFSISTSDYGNSIANGTLAGEILAIFPQQLIYIRDMEKTLPRKRFISTISTAELVDFQKLKEEDKEKDKVSSRSNKDQKDDKAPYDFMPTTYKDSKDRFGIKFYDNLDVFRDQCMIKPKNHKKTLTIEMMKNTPVEQYPFMSVNRLSWNPNASSFLWLAAGYQNGFVRLMSFKSMASPAEWSKLLASHIETLKSDCTESQSTKLDDR</sequence>
<feature type="compositionally biased region" description="Basic and acidic residues" evidence="5">
    <location>
        <begin position="2243"/>
        <end position="2257"/>
    </location>
</feature>
<feature type="domain" description="C2H2-type" evidence="6">
    <location>
        <begin position="2735"/>
        <end position="2757"/>
    </location>
</feature>
<feature type="compositionally biased region" description="Polar residues" evidence="5">
    <location>
        <begin position="1423"/>
        <end position="1434"/>
    </location>
</feature>
<feature type="domain" description="C2H2-type" evidence="6">
    <location>
        <begin position="2767"/>
        <end position="2790"/>
    </location>
</feature>
<dbReference type="EnsemblMetazoa" id="XM_008206766">
    <property type="protein sequence ID" value="XP_008204988"/>
    <property type="gene ID" value="LOC100678081"/>
</dbReference>
<organism evidence="7 8">
    <name type="scientific">Nasonia vitripennis</name>
    <name type="common">Parasitic wasp</name>
    <dbReference type="NCBI Taxonomy" id="7425"/>
    <lineage>
        <taxon>Eukaryota</taxon>
        <taxon>Metazoa</taxon>
        <taxon>Ecdysozoa</taxon>
        <taxon>Arthropoda</taxon>
        <taxon>Hexapoda</taxon>
        <taxon>Insecta</taxon>
        <taxon>Pterygota</taxon>
        <taxon>Neoptera</taxon>
        <taxon>Endopterygota</taxon>
        <taxon>Hymenoptera</taxon>
        <taxon>Apocrita</taxon>
        <taxon>Proctotrupomorpha</taxon>
        <taxon>Chalcidoidea</taxon>
        <taxon>Pteromalidae</taxon>
        <taxon>Pteromalinae</taxon>
        <taxon>Nasonia</taxon>
    </lineage>
</organism>
<dbReference type="GeneID" id="100678081"/>
<dbReference type="GO" id="GO:0005634">
    <property type="term" value="C:nucleus"/>
    <property type="evidence" value="ECO:0007669"/>
    <property type="project" value="UniProtKB-SubCell"/>
</dbReference>
<feature type="repeat" description="WD" evidence="4">
    <location>
        <begin position="3167"/>
        <end position="3210"/>
    </location>
</feature>
<dbReference type="SUPFAM" id="SSF50978">
    <property type="entry name" value="WD40 repeat-like"/>
    <property type="match status" value="1"/>
</dbReference>
<dbReference type="PANTHER" id="PTHR15052:SF2">
    <property type="entry name" value="GENERAL TRANSCRIPTION FACTOR 3C POLYPEPTIDE 2"/>
    <property type="match status" value="1"/>
</dbReference>
<dbReference type="InterPro" id="IPR036322">
    <property type="entry name" value="WD40_repeat_dom_sf"/>
</dbReference>